<dbReference type="InterPro" id="IPR006016">
    <property type="entry name" value="UspA"/>
</dbReference>
<dbReference type="EMBL" id="CADCVE010000060">
    <property type="protein sequence ID" value="CAA9457479.1"/>
    <property type="molecule type" value="Genomic_DNA"/>
</dbReference>
<dbReference type="InterPro" id="IPR006015">
    <property type="entry name" value="Universal_stress_UspA"/>
</dbReference>
<sequence length="159" mass="17364">MSIFPTRILLATDSSEEAELALSTAIDLANATSSQLHVVTVGPWNPDPAYALHEASFHWETYEQASEAIRKEAQEILDNQVRKIEDGGGTVQQAHLRRGRKDQEIIRVAEEIGAGLIVMGSRGMGGVRRALMGSVSDSVIRHAHCPVLVVRKEKQQAAL</sequence>
<gene>
    <name evidence="3" type="ORF">AVDCRST_MAG28-2716</name>
</gene>
<evidence type="ECO:0000259" key="2">
    <source>
        <dbReference type="Pfam" id="PF00582"/>
    </source>
</evidence>
<dbReference type="AlphaFoldDB" id="A0A6J4R2Z6"/>
<organism evidence="3">
    <name type="scientific">uncultured Rubrobacteraceae bacterium</name>
    <dbReference type="NCBI Taxonomy" id="349277"/>
    <lineage>
        <taxon>Bacteria</taxon>
        <taxon>Bacillati</taxon>
        <taxon>Actinomycetota</taxon>
        <taxon>Rubrobacteria</taxon>
        <taxon>Rubrobacterales</taxon>
        <taxon>Rubrobacteraceae</taxon>
        <taxon>environmental samples</taxon>
    </lineage>
</organism>
<name>A0A6J4R2Z6_9ACTN</name>
<dbReference type="InterPro" id="IPR014729">
    <property type="entry name" value="Rossmann-like_a/b/a_fold"/>
</dbReference>
<dbReference type="Pfam" id="PF00582">
    <property type="entry name" value="Usp"/>
    <property type="match status" value="1"/>
</dbReference>
<accession>A0A6J4R2Z6</accession>
<evidence type="ECO:0000313" key="3">
    <source>
        <dbReference type="EMBL" id="CAA9457479.1"/>
    </source>
</evidence>
<dbReference type="PANTHER" id="PTHR46268">
    <property type="entry name" value="STRESS RESPONSE PROTEIN NHAX"/>
    <property type="match status" value="1"/>
</dbReference>
<protein>
    <submittedName>
        <fullName evidence="3">Universal stress protein UspA and related nucleotide-binding proteins</fullName>
    </submittedName>
</protein>
<comment type="similarity">
    <text evidence="1">Belongs to the universal stress protein A family.</text>
</comment>
<dbReference type="SUPFAM" id="SSF52402">
    <property type="entry name" value="Adenine nucleotide alpha hydrolases-like"/>
    <property type="match status" value="1"/>
</dbReference>
<dbReference type="Gene3D" id="3.40.50.620">
    <property type="entry name" value="HUPs"/>
    <property type="match status" value="1"/>
</dbReference>
<feature type="domain" description="UspA" evidence="2">
    <location>
        <begin position="7"/>
        <end position="151"/>
    </location>
</feature>
<dbReference type="CDD" id="cd00293">
    <property type="entry name" value="USP-like"/>
    <property type="match status" value="1"/>
</dbReference>
<reference evidence="3" key="1">
    <citation type="submission" date="2020-02" db="EMBL/GenBank/DDBJ databases">
        <authorList>
            <person name="Meier V. D."/>
        </authorList>
    </citation>
    <scope>NUCLEOTIDE SEQUENCE</scope>
    <source>
        <strain evidence="3">AVDCRST_MAG28</strain>
    </source>
</reference>
<proteinExistence type="inferred from homology"/>
<dbReference type="PANTHER" id="PTHR46268:SF6">
    <property type="entry name" value="UNIVERSAL STRESS PROTEIN UP12"/>
    <property type="match status" value="1"/>
</dbReference>
<evidence type="ECO:0000256" key="1">
    <source>
        <dbReference type="ARBA" id="ARBA00008791"/>
    </source>
</evidence>
<dbReference type="PRINTS" id="PR01438">
    <property type="entry name" value="UNVRSLSTRESS"/>
</dbReference>